<comment type="subcellular location">
    <subcellularLocation>
        <location evidence="1">Mitochondrion</location>
    </subcellularLocation>
</comment>
<evidence type="ECO:0000256" key="12">
    <source>
        <dbReference type="ARBA" id="ARBA00029708"/>
    </source>
</evidence>
<dbReference type="GO" id="GO:0034246">
    <property type="term" value="F:mitochondrial transcription factor activity"/>
    <property type="evidence" value="ECO:0007669"/>
    <property type="project" value="TreeGrafter"/>
</dbReference>
<dbReference type="AlphaFoldDB" id="A0A6J2XPV2"/>
<reference evidence="16" key="1">
    <citation type="submission" date="2025-08" db="UniProtKB">
        <authorList>
            <consortium name="RefSeq"/>
        </authorList>
    </citation>
    <scope>IDENTIFICATION</scope>
    <source>
        <tissue evidence="16">Gonads</tissue>
    </source>
</reference>
<dbReference type="SUPFAM" id="SSF53335">
    <property type="entry name" value="S-adenosyl-L-methionine-dependent methyltransferases"/>
    <property type="match status" value="1"/>
</dbReference>
<evidence type="ECO:0000256" key="7">
    <source>
        <dbReference type="ARBA" id="ARBA00022884"/>
    </source>
</evidence>
<dbReference type="Proteomes" id="UP000504635">
    <property type="component" value="Unplaced"/>
</dbReference>
<dbReference type="PANTHER" id="PTHR11727">
    <property type="entry name" value="DIMETHYLADENOSINE TRANSFERASE"/>
    <property type="match status" value="1"/>
</dbReference>
<dbReference type="PANTHER" id="PTHR11727:SF13">
    <property type="entry name" value="DIMETHYLADENOSINE TRANSFERASE 2, MITOCHONDRIAL"/>
    <property type="match status" value="1"/>
</dbReference>
<dbReference type="InterPro" id="IPR001737">
    <property type="entry name" value="KsgA/Erm"/>
</dbReference>
<evidence type="ECO:0000256" key="8">
    <source>
        <dbReference type="ARBA" id="ARBA00022946"/>
    </source>
</evidence>
<dbReference type="GO" id="GO:0003723">
    <property type="term" value="F:RNA binding"/>
    <property type="evidence" value="ECO:0007669"/>
    <property type="project" value="UniProtKB-KW"/>
</dbReference>
<evidence type="ECO:0000256" key="3">
    <source>
        <dbReference type="ARBA" id="ARBA00022552"/>
    </source>
</evidence>
<keyword evidence="6" id="KW-0949">S-adenosyl-L-methionine</keyword>
<keyword evidence="11" id="KW-0804">Transcription</keyword>
<evidence type="ECO:0000256" key="4">
    <source>
        <dbReference type="ARBA" id="ARBA00022603"/>
    </source>
</evidence>
<evidence type="ECO:0000313" key="15">
    <source>
        <dbReference type="Proteomes" id="UP000504635"/>
    </source>
</evidence>
<keyword evidence="5 16" id="KW-0808">Transferase</keyword>
<protein>
    <recommendedName>
        <fullName evidence="2">Dimethyladenosine transferase 2, mitochondrial</fullName>
    </recommendedName>
    <alternativeName>
        <fullName evidence="12">Mitochondrial 12S rRNA dimethylase 2</fullName>
    </alternativeName>
    <alternativeName>
        <fullName evidence="13">Mitochondrial transcription factor B2</fullName>
    </alternativeName>
    <alternativeName>
        <fullName evidence="14">S-adenosylmethionine-6-N', N'-adenosyl(rRNA) dimethyltransferase 2</fullName>
    </alternativeName>
</protein>
<dbReference type="GO" id="GO:0000179">
    <property type="term" value="F:rRNA (adenine-N6,N6-)-dimethyltransferase activity"/>
    <property type="evidence" value="ECO:0007669"/>
    <property type="project" value="TreeGrafter"/>
</dbReference>
<dbReference type="GO" id="GO:0006391">
    <property type="term" value="P:transcription initiation at mitochondrial promoter"/>
    <property type="evidence" value="ECO:0007669"/>
    <property type="project" value="TreeGrafter"/>
</dbReference>
<dbReference type="CTD" id="41228"/>
<keyword evidence="15" id="KW-1185">Reference proteome</keyword>
<dbReference type="GO" id="GO:0005759">
    <property type="term" value="C:mitochondrial matrix"/>
    <property type="evidence" value="ECO:0007669"/>
    <property type="project" value="TreeGrafter"/>
</dbReference>
<dbReference type="PIRSF" id="PIRSF027833">
    <property type="entry name" value="MtTFB2"/>
    <property type="match status" value="1"/>
</dbReference>
<evidence type="ECO:0000256" key="9">
    <source>
        <dbReference type="ARBA" id="ARBA00023015"/>
    </source>
</evidence>
<keyword evidence="4" id="KW-0489">Methyltransferase</keyword>
<gene>
    <name evidence="16" type="primary">LOC115880341</name>
</gene>
<sequence length="437" mass="51547">MAILKFIRINKWIPKIRANRCQLCTKSDNEKAPVKRRRHISKRSSEVDAFFQSNNHMEYLKELIPANIKLQRKTVIPDRMYLICPNTAKKVAEYVWEQTKSNTNQLICETNPGVGVITIELLEKGARKVRLYEPNELFHEPLKVLLQKYLHRIEIVDKDLMHLGKYVYLDNKDPADRVEKLLEGIPKKSWTDDPVMTVVGVLTRNDFIKDLVKSIVSRRNITALGRTDFYMFVFPTDWIKLTEEDDVNFYLKFWVILYNIFFDFQLIDKFDKVLFMPWITQTKKNKQPLDPDKLYFIKISMKKSFSISMEDILPFFVFLKCFLRYKNHYIIPTLESWVPDCGKTIIAPRQEHEGYFEDMGIYTKFSELNAKQVIAIFREVLSHPNYTNSPFMETIESETMKFDSIELDMDEFLAKTELEITSADSTDPDKETEVKTS</sequence>
<evidence type="ECO:0000256" key="14">
    <source>
        <dbReference type="ARBA" id="ARBA00032796"/>
    </source>
</evidence>
<evidence type="ECO:0000313" key="16">
    <source>
        <dbReference type="RefSeq" id="XP_030753407.1"/>
    </source>
</evidence>
<proteinExistence type="predicted"/>
<name>A0A6J2XPV2_SITOR</name>
<dbReference type="GeneID" id="115880341"/>
<evidence type="ECO:0000256" key="11">
    <source>
        <dbReference type="ARBA" id="ARBA00023163"/>
    </source>
</evidence>
<dbReference type="RefSeq" id="XP_030753407.1">
    <property type="nucleotide sequence ID" value="XM_030897547.1"/>
</dbReference>
<dbReference type="FunCoup" id="A0A6J2XPV2">
    <property type="interactions" value="356"/>
</dbReference>
<dbReference type="InParanoid" id="A0A6J2XPV2"/>
<dbReference type="Gene3D" id="3.40.50.150">
    <property type="entry name" value="Vaccinia Virus protein VP39"/>
    <property type="match status" value="1"/>
</dbReference>
<organism evidence="15 16">
    <name type="scientific">Sitophilus oryzae</name>
    <name type="common">Rice weevil</name>
    <name type="synonym">Curculio oryzae</name>
    <dbReference type="NCBI Taxonomy" id="7048"/>
    <lineage>
        <taxon>Eukaryota</taxon>
        <taxon>Metazoa</taxon>
        <taxon>Ecdysozoa</taxon>
        <taxon>Arthropoda</taxon>
        <taxon>Hexapoda</taxon>
        <taxon>Insecta</taxon>
        <taxon>Pterygota</taxon>
        <taxon>Neoptera</taxon>
        <taxon>Endopterygota</taxon>
        <taxon>Coleoptera</taxon>
        <taxon>Polyphaga</taxon>
        <taxon>Cucujiformia</taxon>
        <taxon>Curculionidae</taxon>
        <taxon>Dryophthorinae</taxon>
        <taxon>Sitophilus</taxon>
    </lineage>
</organism>
<evidence type="ECO:0000256" key="1">
    <source>
        <dbReference type="ARBA" id="ARBA00004173"/>
    </source>
</evidence>
<evidence type="ECO:0000256" key="5">
    <source>
        <dbReference type="ARBA" id="ARBA00022679"/>
    </source>
</evidence>
<keyword evidence="8" id="KW-0809">Transit peptide</keyword>
<evidence type="ECO:0000256" key="6">
    <source>
        <dbReference type="ARBA" id="ARBA00022691"/>
    </source>
</evidence>
<dbReference type="OrthoDB" id="9895503at2759"/>
<keyword evidence="10" id="KW-0496">Mitochondrion</keyword>
<evidence type="ECO:0000256" key="2">
    <source>
        <dbReference type="ARBA" id="ARBA00018369"/>
    </source>
</evidence>
<evidence type="ECO:0000256" key="13">
    <source>
        <dbReference type="ARBA" id="ARBA00031609"/>
    </source>
</evidence>
<dbReference type="InterPro" id="IPR029063">
    <property type="entry name" value="SAM-dependent_MTases_sf"/>
</dbReference>
<keyword evidence="9" id="KW-0805">Transcription regulation</keyword>
<keyword evidence="7" id="KW-0694">RNA-binding</keyword>
<dbReference type="KEGG" id="soy:115880341"/>
<accession>A0A6J2XPV2</accession>
<evidence type="ECO:0000256" key="10">
    <source>
        <dbReference type="ARBA" id="ARBA00023128"/>
    </source>
</evidence>
<keyword evidence="3" id="KW-0698">rRNA processing</keyword>